<dbReference type="STRING" id="387005.A0A183HLX6"/>
<name>A0A183HLX6_9BILA</name>
<evidence type="ECO:0000313" key="3">
    <source>
        <dbReference type="WBParaSite" id="OFLC_0000848701-mRNA-1"/>
    </source>
</evidence>
<proteinExistence type="predicted"/>
<reference evidence="3" key="1">
    <citation type="submission" date="2016-06" db="UniProtKB">
        <authorList>
            <consortium name="WormBaseParasite"/>
        </authorList>
    </citation>
    <scope>IDENTIFICATION</scope>
</reference>
<keyword evidence="2" id="KW-1185">Reference proteome</keyword>
<protein>
    <submittedName>
        <fullName evidence="1 3">Uncharacterized protein</fullName>
    </submittedName>
</protein>
<evidence type="ECO:0000313" key="2">
    <source>
        <dbReference type="Proteomes" id="UP000267606"/>
    </source>
</evidence>
<evidence type="ECO:0000313" key="1">
    <source>
        <dbReference type="EMBL" id="VDO55913.1"/>
    </source>
</evidence>
<sequence>MHLKPIQSKFTIVLCNFRVKDLEIMLGDERDKAQSLANLNAELNIKLENFPLTQQSGIVLNFEYDGVQQSKEELNEKNHEIVNLNLQINDLKWSLGEHKQWFKDANDRANHFENTCKEKDYIIDDLTNRLHEAERRVVEISTPQSTEFDKIDKIKRKYFRNLNSLIDDLRNEINKKNSYIDELEKAKNEAQWHLGEHQHWLQDANNK</sequence>
<dbReference type="AlphaFoldDB" id="A0A183HLX6"/>
<gene>
    <name evidence="1" type="ORF">OFLC_LOCUS8489</name>
</gene>
<accession>A0A183HLX6</accession>
<dbReference type="EMBL" id="UZAJ01009643">
    <property type="protein sequence ID" value="VDO55913.1"/>
    <property type="molecule type" value="Genomic_DNA"/>
</dbReference>
<organism evidence="3">
    <name type="scientific">Onchocerca flexuosa</name>
    <dbReference type="NCBI Taxonomy" id="387005"/>
    <lineage>
        <taxon>Eukaryota</taxon>
        <taxon>Metazoa</taxon>
        <taxon>Ecdysozoa</taxon>
        <taxon>Nematoda</taxon>
        <taxon>Chromadorea</taxon>
        <taxon>Rhabditida</taxon>
        <taxon>Spirurina</taxon>
        <taxon>Spiruromorpha</taxon>
        <taxon>Filarioidea</taxon>
        <taxon>Onchocercidae</taxon>
        <taxon>Onchocerca</taxon>
    </lineage>
</organism>
<dbReference type="Proteomes" id="UP000267606">
    <property type="component" value="Unassembled WGS sequence"/>
</dbReference>
<dbReference type="WBParaSite" id="OFLC_0000848701-mRNA-1">
    <property type="protein sequence ID" value="OFLC_0000848701-mRNA-1"/>
    <property type="gene ID" value="OFLC_0000848701"/>
</dbReference>
<reference evidence="1 2" key="2">
    <citation type="submission" date="2018-11" db="EMBL/GenBank/DDBJ databases">
        <authorList>
            <consortium name="Pathogen Informatics"/>
        </authorList>
    </citation>
    <scope>NUCLEOTIDE SEQUENCE [LARGE SCALE GENOMIC DNA]</scope>
</reference>
<dbReference type="Gene3D" id="1.10.287.1490">
    <property type="match status" value="1"/>
</dbReference>